<dbReference type="Pfam" id="PF00072">
    <property type="entry name" value="Response_reg"/>
    <property type="match status" value="1"/>
</dbReference>
<dbReference type="Proteomes" id="UP000651010">
    <property type="component" value="Unassembled WGS sequence"/>
</dbReference>
<dbReference type="RefSeq" id="WP_192554463.1">
    <property type="nucleotide sequence ID" value="NZ_JACZZA010000001.1"/>
</dbReference>
<evidence type="ECO:0000256" key="2">
    <source>
        <dbReference type="PROSITE-ProRule" id="PRU00169"/>
    </source>
</evidence>
<gene>
    <name evidence="4" type="ORF">IGX34_04575</name>
</gene>
<comment type="caution">
    <text evidence="4">The sequence shown here is derived from an EMBL/GenBank/DDBJ whole genome shotgun (WGS) entry which is preliminary data.</text>
</comment>
<evidence type="ECO:0000313" key="4">
    <source>
        <dbReference type="EMBL" id="MBE1159650.1"/>
    </source>
</evidence>
<accession>A0ABR9G6J3</accession>
<protein>
    <submittedName>
        <fullName evidence="4">Response regulator</fullName>
    </submittedName>
</protein>
<dbReference type="PANTHER" id="PTHR44591:SF18">
    <property type="entry name" value="REGULATORY PROTEIN"/>
    <property type="match status" value="1"/>
</dbReference>
<dbReference type="InterPro" id="IPR001789">
    <property type="entry name" value="Sig_transdc_resp-reg_receiver"/>
</dbReference>
<proteinExistence type="predicted"/>
<dbReference type="InterPro" id="IPR011006">
    <property type="entry name" value="CheY-like_superfamily"/>
</dbReference>
<evidence type="ECO:0000256" key="1">
    <source>
        <dbReference type="ARBA" id="ARBA00022553"/>
    </source>
</evidence>
<feature type="domain" description="Response regulatory" evidence="3">
    <location>
        <begin position="8"/>
        <end position="120"/>
    </location>
</feature>
<organism evidence="4 5">
    <name type="scientific">Dyella acidiphila</name>
    <dbReference type="NCBI Taxonomy" id="2775866"/>
    <lineage>
        <taxon>Bacteria</taxon>
        <taxon>Pseudomonadati</taxon>
        <taxon>Pseudomonadota</taxon>
        <taxon>Gammaproteobacteria</taxon>
        <taxon>Lysobacterales</taxon>
        <taxon>Rhodanobacteraceae</taxon>
        <taxon>Dyella</taxon>
    </lineage>
</organism>
<dbReference type="SUPFAM" id="SSF52172">
    <property type="entry name" value="CheY-like"/>
    <property type="match status" value="1"/>
</dbReference>
<dbReference type="PANTHER" id="PTHR44591">
    <property type="entry name" value="STRESS RESPONSE REGULATOR PROTEIN 1"/>
    <property type="match status" value="1"/>
</dbReference>
<keyword evidence="1 2" id="KW-0597">Phosphoprotein</keyword>
<evidence type="ECO:0000259" key="3">
    <source>
        <dbReference type="PROSITE" id="PS50110"/>
    </source>
</evidence>
<feature type="modified residue" description="4-aspartylphosphate" evidence="2">
    <location>
        <position position="58"/>
    </location>
</feature>
<dbReference type="Gene3D" id="3.40.50.2300">
    <property type="match status" value="1"/>
</dbReference>
<reference evidence="4 5" key="1">
    <citation type="submission" date="2020-09" db="EMBL/GenBank/DDBJ databases">
        <title>Dyella sp. 7MK23 isolated from forest soil.</title>
        <authorList>
            <person name="Fu J."/>
        </authorList>
    </citation>
    <scope>NUCLEOTIDE SEQUENCE [LARGE SCALE GENOMIC DNA]</scope>
    <source>
        <strain evidence="4 5">7MK23</strain>
    </source>
</reference>
<dbReference type="InterPro" id="IPR050595">
    <property type="entry name" value="Bact_response_regulator"/>
</dbReference>
<dbReference type="EMBL" id="JACZZA010000001">
    <property type="protein sequence ID" value="MBE1159650.1"/>
    <property type="molecule type" value="Genomic_DNA"/>
</dbReference>
<dbReference type="PROSITE" id="PS50110">
    <property type="entry name" value="RESPONSE_REGULATORY"/>
    <property type="match status" value="1"/>
</dbReference>
<evidence type="ECO:0000313" key="5">
    <source>
        <dbReference type="Proteomes" id="UP000651010"/>
    </source>
</evidence>
<sequence length="122" mass="13444">MSRSVAAIVLIAEDSEPVRELAREALEDEGYHVIDFSDGIKALALLKGEQVVDLLFTDVMMPGGMDGIELAVRARKFRHGLKVLVTSGQPYVDTSAIEGAIYLPKPYRLTEMLQAVRRTIAQ</sequence>
<dbReference type="SMART" id="SM00448">
    <property type="entry name" value="REC"/>
    <property type="match status" value="1"/>
</dbReference>
<name>A0ABR9G6J3_9GAMM</name>
<keyword evidence="5" id="KW-1185">Reference proteome</keyword>